<feature type="domain" description="RecQ mediated genome instability protein 1 OB-fold" evidence="4">
    <location>
        <begin position="71"/>
        <end position="223"/>
    </location>
</feature>
<dbReference type="SMART" id="SM01161">
    <property type="entry name" value="DUF1767"/>
    <property type="match status" value="1"/>
</dbReference>
<sequence length="237" mass="25301">MATSTLPTQLSAQLTTHLTSNSLPPAPAWLSKFLAATRPSTPLPALQRTALFRLLASDITTSLSATSSHVLPADIHSAQIRERLVEGPVVVQVLDIEDVGRSCWSQVEAIEAGERGETTRGREVIRVVPSEDGEDPSSTSTSVASASLSSGPHKLLLQDARGTRVFGLEISAVDKIGLGMDIGAKLVLRGVLVARGCLLLEPKSVKVLGGKVEAWHSAWKEGRKEVLMEKARMGERV</sequence>
<protein>
    <recommendedName>
        <fullName evidence="2">RecQ-mediated genome instability protein 1</fullName>
    </recommendedName>
</protein>
<comment type="caution">
    <text evidence="6">The sequence shown here is derived from an EMBL/GenBank/DDBJ whole genome shotgun (WGS) entry which is preliminary data.</text>
</comment>
<dbReference type="GO" id="GO:0031422">
    <property type="term" value="C:RecQ family helicase-topoisomerase III complex"/>
    <property type="evidence" value="ECO:0007669"/>
    <property type="project" value="TreeGrafter"/>
</dbReference>
<dbReference type="InterPro" id="IPR049363">
    <property type="entry name" value="RMI1_N"/>
</dbReference>
<dbReference type="GO" id="GO:0016604">
    <property type="term" value="C:nuclear body"/>
    <property type="evidence" value="ECO:0007669"/>
    <property type="project" value="TreeGrafter"/>
</dbReference>
<dbReference type="AlphaFoldDB" id="A0A4V5NA25"/>
<name>A0A4V5NA25_9PEZI</name>
<dbReference type="GO" id="GO:0000712">
    <property type="term" value="P:resolution of meiotic recombination intermediates"/>
    <property type="evidence" value="ECO:0007669"/>
    <property type="project" value="TreeGrafter"/>
</dbReference>
<evidence type="ECO:0000256" key="1">
    <source>
        <dbReference type="ARBA" id="ARBA00006395"/>
    </source>
</evidence>
<reference evidence="6 7" key="1">
    <citation type="submission" date="2017-03" db="EMBL/GenBank/DDBJ databases">
        <title>Genomes of endolithic fungi from Antarctica.</title>
        <authorList>
            <person name="Coleine C."/>
            <person name="Masonjones S."/>
            <person name="Stajich J.E."/>
        </authorList>
    </citation>
    <scope>NUCLEOTIDE SEQUENCE [LARGE SCALE GENOMIC DNA]</scope>
    <source>
        <strain evidence="6 7">CCFEE 5187</strain>
    </source>
</reference>
<evidence type="ECO:0000256" key="3">
    <source>
        <dbReference type="SAM" id="MobiDB-lite"/>
    </source>
</evidence>
<evidence type="ECO:0000259" key="4">
    <source>
        <dbReference type="Pfam" id="PF08585"/>
    </source>
</evidence>
<evidence type="ECO:0000313" key="6">
    <source>
        <dbReference type="EMBL" id="TKA49879.1"/>
    </source>
</evidence>
<accession>A0A4V5NA25</accession>
<dbReference type="STRING" id="331657.A0A4V5NA25"/>
<dbReference type="PANTHER" id="PTHR14790:SF15">
    <property type="entry name" value="RECQ-MEDIATED GENOME INSTABILITY PROTEIN 1"/>
    <property type="match status" value="1"/>
</dbReference>
<dbReference type="Proteomes" id="UP000308768">
    <property type="component" value="Unassembled WGS sequence"/>
</dbReference>
<evidence type="ECO:0000313" key="7">
    <source>
        <dbReference type="Proteomes" id="UP000308768"/>
    </source>
</evidence>
<evidence type="ECO:0000256" key="2">
    <source>
        <dbReference type="ARBA" id="ARBA00018987"/>
    </source>
</evidence>
<dbReference type="Pfam" id="PF21000">
    <property type="entry name" value="RMI1_N_N"/>
    <property type="match status" value="1"/>
</dbReference>
<dbReference type="Gene3D" id="2.40.50.770">
    <property type="entry name" value="RecQ-mediated genome instability protein Rmi1, C-terminal domain"/>
    <property type="match status" value="1"/>
</dbReference>
<dbReference type="Pfam" id="PF08585">
    <property type="entry name" value="RMI1_N_C"/>
    <property type="match status" value="1"/>
</dbReference>
<feature type="domain" description="RMI1 N-terminal" evidence="5">
    <location>
        <begin position="18"/>
        <end position="62"/>
    </location>
</feature>
<dbReference type="GO" id="GO:0000724">
    <property type="term" value="P:double-strand break repair via homologous recombination"/>
    <property type="evidence" value="ECO:0007669"/>
    <property type="project" value="TreeGrafter"/>
</dbReference>
<dbReference type="PANTHER" id="PTHR14790">
    <property type="entry name" value="RECQ-MEDIATED GENOME INSTABILITY PROTEIN 1 RMI1"/>
    <property type="match status" value="1"/>
</dbReference>
<proteinExistence type="inferred from homology"/>
<evidence type="ECO:0000259" key="5">
    <source>
        <dbReference type="Pfam" id="PF21000"/>
    </source>
</evidence>
<comment type="similarity">
    <text evidence="1">Belongs to the RMI1 family.</text>
</comment>
<gene>
    <name evidence="6" type="ORF">B0A49_11256</name>
</gene>
<keyword evidence="7" id="KW-1185">Reference proteome</keyword>
<organism evidence="6 7">
    <name type="scientific">Cryomyces minteri</name>
    <dbReference type="NCBI Taxonomy" id="331657"/>
    <lineage>
        <taxon>Eukaryota</taxon>
        <taxon>Fungi</taxon>
        <taxon>Dikarya</taxon>
        <taxon>Ascomycota</taxon>
        <taxon>Pezizomycotina</taxon>
        <taxon>Dothideomycetes</taxon>
        <taxon>Dothideomycetes incertae sedis</taxon>
        <taxon>Cryomyces</taxon>
    </lineage>
</organism>
<feature type="compositionally biased region" description="Low complexity" evidence="3">
    <location>
        <begin position="137"/>
        <end position="147"/>
    </location>
</feature>
<dbReference type="InterPro" id="IPR013894">
    <property type="entry name" value="RMI1_OB"/>
</dbReference>
<feature type="region of interest" description="Disordered" evidence="3">
    <location>
        <begin position="128"/>
        <end position="147"/>
    </location>
</feature>
<dbReference type="InterPro" id="IPR042470">
    <property type="entry name" value="RMI1_N_C_sf"/>
</dbReference>
<dbReference type="OrthoDB" id="341511at2759"/>
<dbReference type="EMBL" id="NAJN01002723">
    <property type="protein sequence ID" value="TKA49879.1"/>
    <property type="molecule type" value="Genomic_DNA"/>
</dbReference>